<accession>A0AAD8P5T4</accession>
<dbReference type="AlphaFoldDB" id="A0AAD8P5T4"/>
<gene>
    <name evidence="1" type="ORF">QVD17_00377</name>
</gene>
<name>A0AAD8P5T4_TARER</name>
<dbReference type="EMBL" id="JAUHHV010000001">
    <property type="protein sequence ID" value="KAK1434628.1"/>
    <property type="molecule type" value="Genomic_DNA"/>
</dbReference>
<keyword evidence="2" id="KW-1185">Reference proteome</keyword>
<dbReference type="Proteomes" id="UP001229421">
    <property type="component" value="Unassembled WGS sequence"/>
</dbReference>
<comment type="caution">
    <text evidence="1">The sequence shown here is derived from an EMBL/GenBank/DDBJ whole genome shotgun (WGS) entry which is preliminary data.</text>
</comment>
<reference evidence="1" key="1">
    <citation type="journal article" date="2023" name="bioRxiv">
        <title>Improved chromosome-level genome assembly for marigold (Tagetes erecta).</title>
        <authorList>
            <person name="Jiang F."/>
            <person name="Yuan L."/>
            <person name="Wang S."/>
            <person name="Wang H."/>
            <person name="Xu D."/>
            <person name="Wang A."/>
            <person name="Fan W."/>
        </authorList>
    </citation>
    <scope>NUCLEOTIDE SEQUENCE</scope>
    <source>
        <strain evidence="1">WSJ</strain>
        <tissue evidence="1">Leaf</tissue>
    </source>
</reference>
<sequence length="94" mass="9869">MTTKNKPSKRGVHFTSPNCIWKMSVVCGLHLQTYTKEEVNQTSAVCKKNYVFLVVLDGGGKWVVAVNGGGGGGGGRLWLVGGSGSGRWGLVDSG</sequence>
<evidence type="ECO:0000313" key="1">
    <source>
        <dbReference type="EMBL" id="KAK1434628.1"/>
    </source>
</evidence>
<protein>
    <submittedName>
        <fullName evidence="1">Uncharacterized protein</fullName>
    </submittedName>
</protein>
<proteinExistence type="predicted"/>
<organism evidence="1 2">
    <name type="scientific">Tagetes erecta</name>
    <name type="common">African marigold</name>
    <dbReference type="NCBI Taxonomy" id="13708"/>
    <lineage>
        <taxon>Eukaryota</taxon>
        <taxon>Viridiplantae</taxon>
        <taxon>Streptophyta</taxon>
        <taxon>Embryophyta</taxon>
        <taxon>Tracheophyta</taxon>
        <taxon>Spermatophyta</taxon>
        <taxon>Magnoliopsida</taxon>
        <taxon>eudicotyledons</taxon>
        <taxon>Gunneridae</taxon>
        <taxon>Pentapetalae</taxon>
        <taxon>asterids</taxon>
        <taxon>campanulids</taxon>
        <taxon>Asterales</taxon>
        <taxon>Asteraceae</taxon>
        <taxon>Asteroideae</taxon>
        <taxon>Heliantheae alliance</taxon>
        <taxon>Tageteae</taxon>
        <taxon>Tagetes</taxon>
    </lineage>
</organism>
<evidence type="ECO:0000313" key="2">
    <source>
        <dbReference type="Proteomes" id="UP001229421"/>
    </source>
</evidence>